<feature type="transmembrane region" description="Helical" evidence="5">
    <location>
        <begin position="320"/>
        <end position="340"/>
    </location>
</feature>
<evidence type="ECO:0000256" key="5">
    <source>
        <dbReference type="SAM" id="Phobius"/>
    </source>
</evidence>
<evidence type="ECO:0000313" key="7">
    <source>
        <dbReference type="EMBL" id="KRT83549.1"/>
    </source>
</evidence>
<protein>
    <submittedName>
        <fullName evidence="7">Calcineurin-like phosphoesterase</fullName>
    </submittedName>
</protein>
<evidence type="ECO:0000256" key="1">
    <source>
        <dbReference type="ARBA" id="ARBA00004141"/>
    </source>
</evidence>
<keyword evidence="4 5" id="KW-0472">Membrane</keyword>
<dbReference type="Proteomes" id="UP000051574">
    <property type="component" value="Unassembled WGS sequence"/>
</dbReference>
<dbReference type="Pfam" id="PF00149">
    <property type="entry name" value="Metallophos"/>
    <property type="match status" value="1"/>
</dbReference>
<proteinExistence type="predicted"/>
<evidence type="ECO:0000256" key="3">
    <source>
        <dbReference type="ARBA" id="ARBA00022989"/>
    </source>
</evidence>
<keyword evidence="2 5" id="KW-0812">Transmembrane</keyword>
<dbReference type="InterPro" id="IPR029052">
    <property type="entry name" value="Metallo-depent_PP-like"/>
</dbReference>
<dbReference type="OrthoDB" id="5977743at2759"/>
<dbReference type="InterPro" id="IPR033308">
    <property type="entry name" value="PGAP5/Cdc1/Ted1"/>
</dbReference>
<reference evidence="7 8" key="1">
    <citation type="submission" date="2015-09" db="EMBL/GenBank/DDBJ databases">
        <title>Draft genome of the scarab beetle Oryctes borbonicus.</title>
        <authorList>
            <person name="Meyer J.M."/>
            <person name="Markov G.V."/>
            <person name="Baskaran P."/>
            <person name="Herrmann M."/>
            <person name="Sommer R.J."/>
            <person name="Roedelsperger C."/>
        </authorList>
    </citation>
    <scope>NUCLEOTIDE SEQUENCE [LARGE SCALE GENOMIC DNA]</scope>
    <source>
        <strain evidence="7">OB123</strain>
        <tissue evidence="7">Whole animal</tissue>
    </source>
</reference>
<keyword evidence="3 5" id="KW-1133">Transmembrane helix</keyword>
<dbReference type="AlphaFoldDB" id="A0A0T6B8U5"/>
<accession>A0A0T6B8U5</accession>
<comment type="subcellular location">
    <subcellularLocation>
        <location evidence="1">Membrane</location>
        <topology evidence="1">Multi-pass membrane protein</topology>
    </subcellularLocation>
</comment>
<dbReference type="GO" id="GO:0005783">
    <property type="term" value="C:endoplasmic reticulum"/>
    <property type="evidence" value="ECO:0007669"/>
    <property type="project" value="TreeGrafter"/>
</dbReference>
<sequence length="343" mass="39756">MRSPIRGRTRGFRIAIAAIVCVLFYTEFFIYHLNTKKWDELKCTDEDSCIKILFVADPQIIGKLNEVIHFLTPLSIWDSDRYLRVTYRTVFNFIRPNIVIFLGDLFDEGSISIQHDFRDYVARLYRIFGITKNSGVQYIWLPGDNDIGGEGADVVTSEKVAKFMQFFPQSDSEQYANVTFYKINKLVQYVPLIRDNNDLSNPNLVRVALSHVPILTSYSGFTKKVVNQLRPHVLFTAHQHKSKIIRVNPDNLDDRHIEVTEPKTPKKFEYTLNSDNTYEFMVPTCSYRMGTMNMGYGFAIIEGKHLQYTVLWSPVRFPTLIIYCCIVIVLTLWLLSIACVRLC</sequence>
<name>A0A0T6B8U5_9SCAR</name>
<dbReference type="Gene3D" id="3.60.21.10">
    <property type="match status" value="1"/>
</dbReference>
<dbReference type="GO" id="GO:0016020">
    <property type="term" value="C:membrane"/>
    <property type="evidence" value="ECO:0007669"/>
    <property type="project" value="UniProtKB-SubCell"/>
</dbReference>
<evidence type="ECO:0000256" key="4">
    <source>
        <dbReference type="ARBA" id="ARBA00023136"/>
    </source>
</evidence>
<dbReference type="PANTHER" id="PTHR13315">
    <property type="entry name" value="METALLO PHOSPHOESTERASE RELATED"/>
    <property type="match status" value="1"/>
</dbReference>
<dbReference type="PANTHER" id="PTHR13315:SF4">
    <property type="entry name" value="METALLOPHOSPHOESTERASE, ISOFORM E"/>
    <property type="match status" value="1"/>
</dbReference>
<evidence type="ECO:0000313" key="8">
    <source>
        <dbReference type="Proteomes" id="UP000051574"/>
    </source>
</evidence>
<feature type="domain" description="Calcineurin-like phosphoesterase" evidence="6">
    <location>
        <begin position="51"/>
        <end position="241"/>
    </location>
</feature>
<evidence type="ECO:0000256" key="2">
    <source>
        <dbReference type="ARBA" id="ARBA00022692"/>
    </source>
</evidence>
<gene>
    <name evidence="7" type="ORF">AMK59_4548</name>
</gene>
<feature type="transmembrane region" description="Helical" evidence="5">
    <location>
        <begin position="12"/>
        <end position="33"/>
    </location>
</feature>
<comment type="caution">
    <text evidence="7">The sequence shown here is derived from an EMBL/GenBank/DDBJ whole genome shotgun (WGS) entry which is preliminary data.</text>
</comment>
<dbReference type="GO" id="GO:0006506">
    <property type="term" value="P:GPI anchor biosynthetic process"/>
    <property type="evidence" value="ECO:0007669"/>
    <property type="project" value="InterPro"/>
</dbReference>
<dbReference type="EMBL" id="LJIG01009203">
    <property type="protein sequence ID" value="KRT83549.1"/>
    <property type="molecule type" value="Genomic_DNA"/>
</dbReference>
<dbReference type="SUPFAM" id="SSF56300">
    <property type="entry name" value="Metallo-dependent phosphatases"/>
    <property type="match status" value="1"/>
</dbReference>
<keyword evidence="8" id="KW-1185">Reference proteome</keyword>
<evidence type="ECO:0000259" key="6">
    <source>
        <dbReference type="Pfam" id="PF00149"/>
    </source>
</evidence>
<dbReference type="GO" id="GO:0016787">
    <property type="term" value="F:hydrolase activity"/>
    <property type="evidence" value="ECO:0007669"/>
    <property type="project" value="InterPro"/>
</dbReference>
<organism evidence="7 8">
    <name type="scientific">Oryctes borbonicus</name>
    <dbReference type="NCBI Taxonomy" id="1629725"/>
    <lineage>
        <taxon>Eukaryota</taxon>
        <taxon>Metazoa</taxon>
        <taxon>Ecdysozoa</taxon>
        <taxon>Arthropoda</taxon>
        <taxon>Hexapoda</taxon>
        <taxon>Insecta</taxon>
        <taxon>Pterygota</taxon>
        <taxon>Neoptera</taxon>
        <taxon>Endopterygota</taxon>
        <taxon>Coleoptera</taxon>
        <taxon>Polyphaga</taxon>
        <taxon>Scarabaeiformia</taxon>
        <taxon>Scarabaeidae</taxon>
        <taxon>Dynastinae</taxon>
        <taxon>Oryctes</taxon>
    </lineage>
</organism>
<dbReference type="InterPro" id="IPR004843">
    <property type="entry name" value="Calcineurin-like_PHP"/>
</dbReference>